<dbReference type="Proteomes" id="UP000064967">
    <property type="component" value="Chromosome"/>
</dbReference>
<dbReference type="InterPro" id="IPR003594">
    <property type="entry name" value="HATPase_dom"/>
</dbReference>
<accession>A0A0K1Q0K3</accession>
<organism evidence="2 3">
    <name type="scientific">Labilithrix luteola</name>
    <dbReference type="NCBI Taxonomy" id="1391654"/>
    <lineage>
        <taxon>Bacteria</taxon>
        <taxon>Pseudomonadati</taxon>
        <taxon>Myxococcota</taxon>
        <taxon>Polyangia</taxon>
        <taxon>Polyangiales</taxon>
        <taxon>Labilitrichaceae</taxon>
        <taxon>Labilithrix</taxon>
    </lineage>
</organism>
<evidence type="ECO:0000259" key="1">
    <source>
        <dbReference type="Pfam" id="PF13581"/>
    </source>
</evidence>
<feature type="domain" description="Histidine kinase/HSP90-like ATPase" evidence="1">
    <location>
        <begin position="33"/>
        <end position="172"/>
    </location>
</feature>
<evidence type="ECO:0000313" key="2">
    <source>
        <dbReference type="EMBL" id="AKU99308.1"/>
    </source>
</evidence>
<evidence type="ECO:0000313" key="3">
    <source>
        <dbReference type="Proteomes" id="UP000064967"/>
    </source>
</evidence>
<keyword evidence="3" id="KW-1185">Reference proteome</keyword>
<dbReference type="Pfam" id="PF13581">
    <property type="entry name" value="HATPase_c_2"/>
    <property type="match status" value="1"/>
</dbReference>
<dbReference type="EMBL" id="CP012333">
    <property type="protein sequence ID" value="AKU99308.1"/>
    <property type="molecule type" value="Genomic_DNA"/>
</dbReference>
<protein>
    <recommendedName>
        <fullName evidence="1">Histidine kinase/HSP90-like ATPase domain-containing protein</fullName>
    </recommendedName>
</protein>
<proteinExistence type="predicted"/>
<dbReference type="STRING" id="1391654.AKJ09_05972"/>
<dbReference type="Gene3D" id="3.30.565.10">
    <property type="entry name" value="Histidine kinase-like ATPase, C-terminal domain"/>
    <property type="match status" value="1"/>
</dbReference>
<reference evidence="2 3" key="1">
    <citation type="submission" date="2015-08" db="EMBL/GenBank/DDBJ databases">
        <authorList>
            <person name="Babu N.S."/>
            <person name="Beckwith C.J."/>
            <person name="Beseler K.G."/>
            <person name="Brison A."/>
            <person name="Carone J.V."/>
            <person name="Caskin T.P."/>
            <person name="Diamond M."/>
            <person name="Durham M.E."/>
            <person name="Foxe J.M."/>
            <person name="Go M."/>
            <person name="Henderson B.A."/>
            <person name="Jones I.B."/>
            <person name="McGettigan J.A."/>
            <person name="Micheletti S.J."/>
            <person name="Nasrallah M.E."/>
            <person name="Ortiz D."/>
            <person name="Piller C.R."/>
            <person name="Privatt S.R."/>
            <person name="Schneider S.L."/>
            <person name="Sharp S."/>
            <person name="Smith T.C."/>
            <person name="Stanton J.D."/>
            <person name="Ullery H.E."/>
            <person name="Wilson R.J."/>
            <person name="Serrano M.G."/>
            <person name="Buck G."/>
            <person name="Lee V."/>
            <person name="Wang Y."/>
            <person name="Carvalho R."/>
            <person name="Voegtly L."/>
            <person name="Shi R."/>
            <person name="Duckworth R."/>
            <person name="Johnson A."/>
            <person name="Loviza R."/>
            <person name="Walstead R."/>
            <person name="Shah Z."/>
            <person name="Kiflezghi M."/>
            <person name="Wade K."/>
            <person name="Ball S.L."/>
            <person name="Bradley K.W."/>
            <person name="Asai D.J."/>
            <person name="Bowman C.A."/>
            <person name="Russell D.A."/>
            <person name="Pope W.H."/>
            <person name="Jacobs-Sera D."/>
            <person name="Hendrix R.W."/>
            <person name="Hatfull G.F."/>
        </authorList>
    </citation>
    <scope>NUCLEOTIDE SEQUENCE [LARGE SCALE GENOMIC DNA]</scope>
    <source>
        <strain evidence="2 3">DSM 27648</strain>
    </source>
</reference>
<sequence length="191" mass="20576">MHSGTGLPVDSGTSGKTALEETFDEGFFELRFSPSVALVATVRRFVTEFYAQVLGNADLSGRLAMATHEMLENTVHYSSDGRGAIAIAMKKQPESVEIRIETTNSVVPDRLARAKEALDGVVGASDPNVHYLSLVRRAAKRTDGGSGLGLGRIRAEADLDVSYRVEGDQLTIRVEGKFDLPAAPVSIRVEK</sequence>
<dbReference type="AlphaFoldDB" id="A0A0K1Q0K3"/>
<dbReference type="KEGG" id="llu:AKJ09_05972"/>
<name>A0A0K1Q0K3_9BACT</name>
<gene>
    <name evidence="2" type="ORF">AKJ09_05972</name>
</gene>
<dbReference type="InterPro" id="IPR036890">
    <property type="entry name" value="HATPase_C_sf"/>
</dbReference>